<dbReference type="Proteomes" id="UP000017133">
    <property type="component" value="Unassembled WGS sequence"/>
</dbReference>
<proteinExistence type="predicted"/>
<protein>
    <recommendedName>
        <fullName evidence="9">Toxin</fullName>
    </recommendedName>
</protein>
<dbReference type="Pfam" id="PF18413">
    <property type="entry name" value="Neuraminidase"/>
    <property type="match status" value="1"/>
</dbReference>
<dbReference type="RefSeq" id="WP_023046065.1">
    <property type="nucleotide sequence ID" value="NZ_AXDT01000236.1"/>
</dbReference>
<evidence type="ECO:0000259" key="6">
    <source>
        <dbReference type="Pfam" id="PF20220"/>
    </source>
</evidence>
<dbReference type="EMBL" id="AXDT01000236">
    <property type="protein sequence ID" value="ERT11038.1"/>
    <property type="molecule type" value="Genomic_DNA"/>
</dbReference>
<evidence type="ECO:0000313" key="8">
    <source>
        <dbReference type="Proteomes" id="UP000017133"/>
    </source>
</evidence>
<dbReference type="InterPro" id="IPR046839">
    <property type="entry name" value="ABC_toxin_N"/>
</dbReference>
<dbReference type="InterPro" id="IPR041079">
    <property type="entry name" value="Neuraminidase-like"/>
</dbReference>
<evidence type="ECO:0000259" key="5">
    <source>
        <dbReference type="Pfam" id="PF18413"/>
    </source>
</evidence>
<feature type="region of interest" description="Disordered" evidence="3">
    <location>
        <begin position="1310"/>
        <end position="1339"/>
    </location>
</feature>
<accession>U7QT51</accession>
<dbReference type="Pfam" id="PF03538">
    <property type="entry name" value="VRP1"/>
    <property type="match status" value="1"/>
</dbReference>
<evidence type="ECO:0000256" key="1">
    <source>
        <dbReference type="ARBA" id="ARBA00023026"/>
    </source>
</evidence>
<keyword evidence="1" id="KW-0843">Virulence</keyword>
<evidence type="ECO:0000256" key="2">
    <source>
        <dbReference type="SAM" id="Coils"/>
    </source>
</evidence>
<evidence type="ECO:0000256" key="3">
    <source>
        <dbReference type="SAM" id="MobiDB-lite"/>
    </source>
</evidence>
<organism evidence="7 8">
    <name type="scientific">Photorhabdus temperata J3</name>
    <dbReference type="NCBI Taxonomy" id="1389415"/>
    <lineage>
        <taxon>Bacteria</taxon>
        <taxon>Pseudomonadati</taxon>
        <taxon>Pseudomonadota</taxon>
        <taxon>Gammaproteobacteria</taxon>
        <taxon>Enterobacterales</taxon>
        <taxon>Morganellaceae</taxon>
        <taxon>Photorhabdus</taxon>
    </lineage>
</organism>
<reference evidence="7 8" key="1">
    <citation type="submission" date="2013-10" db="EMBL/GenBank/DDBJ databases">
        <title>Whole Genome Shotgun Sequence of Photorhabdus temperata J3.</title>
        <authorList>
            <person name="Park G.-S."/>
            <person name="Hong S.-J."/>
            <person name="Shin J.-H."/>
        </authorList>
    </citation>
    <scope>NUCLEOTIDE SEQUENCE [LARGE SCALE GENOMIC DNA]</scope>
    <source>
        <strain evidence="7 8">J3</strain>
    </source>
</reference>
<evidence type="ECO:0008006" key="9">
    <source>
        <dbReference type="Google" id="ProtNLM"/>
    </source>
</evidence>
<feature type="domain" description="ABC toxin N-terminal" evidence="6">
    <location>
        <begin position="1074"/>
        <end position="1166"/>
    </location>
</feature>
<dbReference type="InterPro" id="IPR018003">
    <property type="entry name" value="Insecticidal_toxin/plasmid_vir"/>
</dbReference>
<sequence>MCFLDGADNACTVTRLAECIAASQYRKSYALRFNMANMTPDFAQFPFDYAVQTALKNQGFHSIYDILDVEETRFRQQYDIELNGYAGAIYQQAKNYLGMANNALRQQKVPVDPLSGNAASPPVADSYYNRIASPKNHSAQLARYTPPLYNQLFSDEHSRFVEPGSLQSLDSPVSYLVYLLSQLKKLGHAGTNAFESLLKRRPDLGTLLLNDDAFTRSLPTSELVWEILSDAFVAVNQANINRVAEIDRHLARDAVYPLTLPFDVAQTRMTLALDEAGLSFGDVFSMLAADYRTYGKKTAAALAWSGVSYGLHQELIQSATPNSQPIILQFDESGKVANGESLMLQLATLWPGIKVSAIQIADTPVDCKNITSPNKPQVTFQLSFHSAPQNATGVSVTAARTSAQTCEAGAIYRENCSLTVNAANQPPHQLKIGVLIGDRVGTVGANQEMFTAEAAQLEEYFGPDVRSAVAARMSVPVDMLCQAAGLTERQLQEAFALGDFAPQVVSSHLTWRAGIPVSSGQYGACYLWGKAAGLEEALPGAIQAGEIKTTVYQLFRLQKLIRLQHLTQLPYAALDTLIQAALRAESKEGEDLSSKTVQALGVYARYQLAYKLDAEQATALWGDINPYAKQGQIPLLDRVLAPAGYQPDFKLPLIGSGQLEDNDIRLLSQAFGVPAATLTALVNTHSIKKTLSGVSSLYRLVLLAERFHLRVDDFVALIALVCGPNAINLLITPNIDEANCDTLDVLMTLDEVVRWASQEQLPLVDMLARVSDAETTARDLALGAALKEWFTKVNTSSRANIITKMLQEFTQLKDKEKASESDMGKLLTIRNQLAALARVIGQYTHLDPNTAWALMVFHQALLDKALVAATSSPVSLAPLFLSAGLIQHYKLDEVALTPLLTGHSGMTPSDNLWTSLLALSDFARLALGDERVRPVLLSELGFDDQKKRLAQVYALDLNAVTQLIGLKTNLNVTTGAQLQRLVAFGRSSGWSLNDLQTLLEKGPLIEEWKVQQPLSQRCGPRKELARKALNTKLGEFRNKALLSLYKTTCRRSFIESEHKTWGAAFGEHEPNTTDVAGQLLMDPEMSAAVPTSRVAEAIASVQAFIQRIADGRESEWQLTAGELQRWRNNDSRYALWAANMQLRWHPDQYINPTTRQNKTLAFRQFENSLSQARLDQDSIEVALTEYLHNFEQVVNLETLGAYQDGMNSSQSPIYFLGRSPNAPFAYYSRRWGIDSSGLRRWSAWEKIDLPTSSNVMTRGDQTNPGWANYQTKHINDKKEYLPVQARLVVLTGRLYFIWVEARVVTPEQMVPDSANSGGKSTVPEHKDSVKSKGDGTFPEHQATKKRYRHVISLVHRRLDGGWSTPIELYQGKPADYLDPAPNLVAFAIPQYAADLKDITYAEKGTDSDGNPTGKGALLFKQAPTISGDLLLVSLNVVATDPEQKNAGSQYWLFDSFLDEIRTSPRKDKDSTQRQSNGLDLAKCDQTHPVVKTINELVKRSYFYVKPDACSSQVITPCIPDHWLFNERQWISRGEAVFGNKVSLTLTVKDAGQANRNSYETLSTVELTPQQWAAIPAGSRLVHFLSLQGRAKYQQITQEISRVSLVTRYPSGPLSAKEVYHGVMLIPNGSSTVVAIDNVDNALIEQGKLAVAHNFVEALGAEIKESAQGVQYLVTQYLEGQDIEQDAHSLHGTPQLTDGRQTVAMKGMACKLFVNLNAVTDITPAMLQAQDDWMSADFIPAPNGTRLSLWAYDVPAEQNKRKQVWLVTRVTGSSQLVALKKLTLPENVTAYQIAGNKLNKITLSTLKENDPPVVYILTKINVPESSEKTYYQNCSLPLADMTAFGPMSFTFLLTHREQSNGKDIAPAGVALKVISERELQEDLKLNAGQTVFTSEDWGWTAPVFSTTTLPYTLNRTYRLPSAECQYFVVKVKVDQIAITKMADKHFVGFSISVQSPLSLPAYVIGLKNNTQTQCAIDGKSIAQRDNTLSVVGASELAVHTFLAQYDTLFFALPWTANAFADVRKDGLRFQLGNLKNQATIPGYIPCEVPSLSTAIITSSCSPTQVNVGDVVHITASIDLGAAHFSDGAHIEIALNNAYELLVSGISTPAGTQVGSNQLRLQLTAGQREASFSLPVRVRDTIANLLPLATLTVSDKRSVERVLLAQPAIGSGLNSQLAVQWHWQYGTDPQHLLTSATDRPITALALDQKYLLTALTLHPQAGSTDDRYTVKFTLPKGIEVENAAAKLTALDNIAALKKSIALLEPTWKTTMPDGTGNALVTLLSNKPLTEATLLVLPLKLTNKKGFIGAIKVEVIRGDDAANCWTAQSYPFWQPKKIKDVLTISAGCQPGSVAEGYRFGERFNVFLLIQGLASQGSQLSHAELHLPPQFSYDNGQISYSAVLTSQEETPKKETHNGELHPREYNSITGTLNIPLDLKLTLGEQYIVVVPVVAIPDEKRKPGATTCTFTLYTADNGSQISPDINPGNVMVSGVDHDVIPMSNNGASRLPADSRLPVGATFNYRVVINMSEADLIKQYGTIPPIGAPGPQIRLTLPDTLALATTASRKITTSLATLSQQQAKSFLVSGHSLRQSDHDVSNSKTKVTVQTLLMPNQGLIGELIVPVTVTKSGPVNPTLTISPVNSNLQQSPQWSSLAPVSYNPPKLVAYDTNALPVSDLHFAQPGMSGFTDPIPLAKPALLAGTTPKTGGDKRYVRLNSQFGQELVRIAQRDVNAVFLAATQDHPLPPLEGGDPEPLEQDAANLLYFWELFYHAPALIAYRLNAEGRYDEAQDWLHRLMDPFPTLENGKKKAIWRSRLLEADFSYVALDNAAGLADPDTLASVQPEFYRRAVFNAYVKNLMDKGDSHYRELSRDGFNSAHQCYLLVAHLLGTDFALARAPAWMPLPASQAVNEYTAAAAGRPGARFGLPRSQLHQSQVEKLQRRLFNLRNGLTLDGKPLDLPLYDPPTDPALLLAARTGGVQAMDKLQATSSAPIFRYNVLYARTSSAVEVLIQYGNNLLSLIDRQQELKYQSLLISQQKEMAAFVISLQKDTLRMSEESRQGLEAALESARQRLKDLNTWIAKDISDQESQALSLRRYAATMGERSAESRLVGAALDLVPNIFGFSDGGMHWGAIGQAISDGFVAKAEVDNGSAMQIETREMYRHRLNDWKVSQKQIDGEVQQLEAQLRADTIQQSNLQRQLAQYEAQSRQFDEQRSFMENRFTNVALYQWLTSQVSALYYQAYDAVASLCLMTQAAWRYEVADYKPTTNFFTNGGWNEAHRGLLAGETLRLGLLRMDQAYLSRAERMLEIRHTFSLKGQLAEQIKSTETLNQKWRALLQVKPGSSPLLTIPITVTEKMLAERYPSHYLRQLVAVSVTLPCIVGPYEEVCATLVQKTGRFATEATDDTYTEMSNPNTNAPYIIKKIHPASSVALSSGLDDTGAFVLNFGDEKFLPFEGNGVVGEWELQIQNPGGDMQQRMLKSLNDIIITFRYRAKDAGRKDYAEKVMSKIKPGKRA</sequence>
<evidence type="ECO:0000259" key="4">
    <source>
        <dbReference type="Pfam" id="PF18276"/>
    </source>
</evidence>
<keyword evidence="2" id="KW-0175">Coiled coil</keyword>
<feature type="domain" description="Neuraminidase-like" evidence="5">
    <location>
        <begin position="1196"/>
        <end position="1367"/>
    </location>
</feature>
<dbReference type="InterPro" id="IPR040840">
    <property type="entry name" value="TcA_TcB_BD"/>
</dbReference>
<feature type="domain" description="Tc toxin complex TcA C-terminal TcB-binding" evidence="4">
    <location>
        <begin position="3183"/>
        <end position="3491"/>
    </location>
</feature>
<feature type="compositionally biased region" description="Basic and acidic residues" evidence="3">
    <location>
        <begin position="1322"/>
        <end position="1333"/>
    </location>
</feature>
<name>U7QT51_PHOTE</name>
<feature type="coiled-coil region" evidence="2">
    <location>
        <begin position="3177"/>
        <end position="3218"/>
    </location>
</feature>
<keyword evidence="8" id="KW-1185">Reference proteome</keyword>
<gene>
    <name evidence="7" type="ORF">O185_21640</name>
</gene>
<evidence type="ECO:0000313" key="7">
    <source>
        <dbReference type="EMBL" id="ERT11038.1"/>
    </source>
</evidence>
<comment type="caution">
    <text evidence="7">The sequence shown here is derived from an EMBL/GenBank/DDBJ whole genome shotgun (WGS) entry which is preliminary data.</text>
</comment>
<dbReference type="Pfam" id="PF20220">
    <property type="entry name" value="ABC_toxin_N"/>
    <property type="match status" value="1"/>
</dbReference>
<dbReference type="PATRIC" id="fig|1389415.4.peg.4330"/>
<dbReference type="Pfam" id="PF18276">
    <property type="entry name" value="TcA_TcB_BD"/>
    <property type="match status" value="1"/>
</dbReference>